<evidence type="ECO:0000313" key="13">
    <source>
        <dbReference type="EMBL" id="KAJ7426008.1"/>
    </source>
</evidence>
<keyword evidence="5 11" id="KW-0732">Signal</keyword>
<reference evidence="13" key="1">
    <citation type="submission" date="2019-10" db="EMBL/GenBank/DDBJ databases">
        <authorList>
            <person name="Soares A.E.R."/>
            <person name="Aleixo A."/>
            <person name="Schneider P."/>
            <person name="Miyaki C.Y."/>
            <person name="Schneider M.P."/>
            <person name="Mello C."/>
            <person name="Vasconcelos A.T.R."/>
        </authorList>
    </citation>
    <scope>NUCLEOTIDE SEQUENCE</scope>
    <source>
        <tissue evidence="13">Muscle</tissue>
    </source>
</reference>
<evidence type="ECO:0000256" key="9">
    <source>
        <dbReference type="ARBA" id="ARBA00023180"/>
    </source>
</evidence>
<comment type="similarity">
    <text evidence="2">Belongs to the type I cytokine receptor family. Type 4 subfamily.</text>
</comment>
<dbReference type="PROSITE" id="PS01355">
    <property type="entry name" value="HEMATOPO_REC_S_F1"/>
    <property type="match status" value="1"/>
</dbReference>
<evidence type="ECO:0000256" key="6">
    <source>
        <dbReference type="ARBA" id="ARBA00022989"/>
    </source>
</evidence>
<protein>
    <recommendedName>
        <fullName evidence="3">Interleukin-4 receptor subunit alpha</fullName>
    </recommendedName>
</protein>
<dbReference type="InterPro" id="IPR013783">
    <property type="entry name" value="Ig-like_fold"/>
</dbReference>
<keyword evidence="6" id="KW-1133">Transmembrane helix</keyword>
<dbReference type="InterPro" id="IPR036116">
    <property type="entry name" value="FN3_sf"/>
</dbReference>
<dbReference type="InterPro" id="IPR015319">
    <property type="entry name" value="IL-4_rcpt-alpha_N"/>
</dbReference>
<keyword evidence="4" id="KW-0812">Transmembrane</keyword>
<evidence type="ECO:0000256" key="5">
    <source>
        <dbReference type="ARBA" id="ARBA00022729"/>
    </source>
</evidence>
<keyword evidence="7" id="KW-0472">Membrane</keyword>
<keyword evidence="9" id="KW-0325">Glycoprotein</keyword>
<gene>
    <name evidence="13" type="ORF">WISP_19938</name>
</gene>
<dbReference type="InterPro" id="IPR003961">
    <property type="entry name" value="FN3_dom"/>
</dbReference>
<dbReference type="Pfam" id="PF09238">
    <property type="entry name" value="IL4Ra_N"/>
    <property type="match status" value="1"/>
</dbReference>
<evidence type="ECO:0000256" key="8">
    <source>
        <dbReference type="ARBA" id="ARBA00023170"/>
    </source>
</evidence>
<evidence type="ECO:0000256" key="4">
    <source>
        <dbReference type="ARBA" id="ARBA00022692"/>
    </source>
</evidence>
<evidence type="ECO:0000256" key="7">
    <source>
        <dbReference type="ARBA" id="ARBA00023136"/>
    </source>
</evidence>
<comment type="caution">
    <text evidence="13">The sequence shown here is derived from an EMBL/GenBank/DDBJ whole genome shotgun (WGS) entry which is preliminary data.</text>
</comment>
<dbReference type="PROSITE" id="PS50853">
    <property type="entry name" value="FN3"/>
    <property type="match status" value="1"/>
</dbReference>
<comment type="function">
    <text evidence="10">Receptor for both interleukin 4 and interleukin 13. Couples to the JAK1/2/3-STAT6 pathway. The IL4 response is involved in promoting Th2 differentiation. The IL4/IL13 responses are involved in regulating IgE production and, chemokine and mucus production at sites of allergic inflammation. In certain cell types, can signal through activation of insulin receptor substrates, IRS1/IRS2.</text>
</comment>
<evidence type="ECO:0000259" key="12">
    <source>
        <dbReference type="PROSITE" id="PS50853"/>
    </source>
</evidence>
<organism evidence="13 14">
    <name type="scientific">Willisornis vidua</name>
    <name type="common">Xingu scale-backed antbird</name>
    <dbReference type="NCBI Taxonomy" id="1566151"/>
    <lineage>
        <taxon>Eukaryota</taxon>
        <taxon>Metazoa</taxon>
        <taxon>Chordata</taxon>
        <taxon>Craniata</taxon>
        <taxon>Vertebrata</taxon>
        <taxon>Euteleostomi</taxon>
        <taxon>Archelosauria</taxon>
        <taxon>Archosauria</taxon>
        <taxon>Dinosauria</taxon>
        <taxon>Saurischia</taxon>
        <taxon>Theropoda</taxon>
        <taxon>Coelurosauria</taxon>
        <taxon>Aves</taxon>
        <taxon>Neognathae</taxon>
        <taxon>Neoaves</taxon>
        <taxon>Telluraves</taxon>
        <taxon>Australaves</taxon>
        <taxon>Passeriformes</taxon>
        <taxon>Thamnophilidae</taxon>
        <taxon>Willisornis</taxon>
    </lineage>
</organism>
<dbReference type="EMBL" id="WHWB01032361">
    <property type="protein sequence ID" value="KAJ7426008.1"/>
    <property type="molecule type" value="Genomic_DNA"/>
</dbReference>
<keyword evidence="8" id="KW-0675">Receptor</keyword>
<evidence type="ECO:0000256" key="2">
    <source>
        <dbReference type="ARBA" id="ARBA00008280"/>
    </source>
</evidence>
<dbReference type="PANTHER" id="PTHR23037:SF29">
    <property type="entry name" value="INTERLEUKIN-9 RECEPTOR"/>
    <property type="match status" value="1"/>
</dbReference>
<evidence type="ECO:0000313" key="14">
    <source>
        <dbReference type="Proteomes" id="UP001145742"/>
    </source>
</evidence>
<evidence type="ECO:0000256" key="10">
    <source>
        <dbReference type="ARBA" id="ARBA00025115"/>
    </source>
</evidence>
<feature type="chain" id="PRO_5047166685" description="Interleukin-4 receptor subunit alpha" evidence="11">
    <location>
        <begin position="26"/>
        <end position="478"/>
    </location>
</feature>
<name>A0ABQ9DV29_9PASS</name>
<feature type="domain" description="Fibronectin type-III" evidence="12">
    <location>
        <begin position="129"/>
        <end position="234"/>
    </location>
</feature>
<evidence type="ECO:0000256" key="11">
    <source>
        <dbReference type="SAM" id="SignalP"/>
    </source>
</evidence>
<dbReference type="Gene3D" id="2.60.40.10">
    <property type="entry name" value="Immunoglobulins"/>
    <property type="match status" value="2"/>
</dbReference>
<dbReference type="SUPFAM" id="SSF49265">
    <property type="entry name" value="Fibronectin type III"/>
    <property type="match status" value="2"/>
</dbReference>
<dbReference type="PANTHER" id="PTHR23037">
    <property type="entry name" value="CYTOKINE RECEPTOR"/>
    <property type="match status" value="1"/>
</dbReference>
<proteinExistence type="inferred from homology"/>
<evidence type="ECO:0000256" key="1">
    <source>
        <dbReference type="ARBA" id="ARBA00004479"/>
    </source>
</evidence>
<sequence>MERVAWQLDLQLCVAAVLLFGGGRGRELSGSLTCLNNYVTTVTCIWATERPVGNGPFHLHFTNLWSKGHNASCKLSATESTQNQYHCTIHLASQILETDGYRVSLQGNFFGHNYTYVTFPEYSPRKHIKLDPLWNLQSNTTVNKCQIRWSVWNVPWYLLEILQYELQYKEYGMPWEIALNKTPPSPLPQIEIEATELRSGVAYVARVRCKVSENENSYHSQWSEWSQTTVFQRADVPKLSEKILNTRTMQLLFIPLSFGTLLYLFWNCKLSRAKSLTCFNIPTPAAFFQPLYSLHNGNFKDWVGPNQACSQLGREEASNSSKVPADRLSDLNTQELISQISWKPMESTNLLAAEENFVFAPRPSQEYVPSRYVKAGEIEVRPGLLFAPHHADDTVSPGVFEIVEDNLESSSTGRNYPSHSQHGKGDFLMLQKSLEIADVSFSGSDYCTLCDDTTAGLIPAELLKLSDGNSLVKHQNAQ</sequence>
<feature type="signal peptide" evidence="11">
    <location>
        <begin position="1"/>
        <end position="25"/>
    </location>
</feature>
<evidence type="ECO:0000256" key="3">
    <source>
        <dbReference type="ARBA" id="ARBA00018975"/>
    </source>
</evidence>
<comment type="subcellular location">
    <subcellularLocation>
        <location evidence="1">Membrane</location>
        <topology evidence="1">Single-pass type I membrane protein</topology>
    </subcellularLocation>
</comment>
<accession>A0ABQ9DV29</accession>
<dbReference type="InterPro" id="IPR003531">
    <property type="entry name" value="Hempt_rcpt_S_F1_CS"/>
</dbReference>
<dbReference type="Proteomes" id="UP001145742">
    <property type="component" value="Unassembled WGS sequence"/>
</dbReference>
<keyword evidence="14" id="KW-1185">Reference proteome</keyword>